<dbReference type="EMBL" id="AZGI01000006">
    <property type="protein sequence ID" value="KRM40810.1"/>
    <property type="molecule type" value="Genomic_DNA"/>
</dbReference>
<dbReference type="Proteomes" id="UP000051223">
    <property type="component" value="Unassembled WGS sequence"/>
</dbReference>
<dbReference type="eggNOG" id="COG0580">
    <property type="taxonomic scope" value="Bacteria"/>
</dbReference>
<proteinExistence type="inferred from homology"/>
<evidence type="ECO:0000256" key="4">
    <source>
        <dbReference type="ARBA" id="ARBA00022692"/>
    </source>
</evidence>
<dbReference type="GO" id="GO:0015254">
    <property type="term" value="F:glycerol channel activity"/>
    <property type="evidence" value="ECO:0007669"/>
    <property type="project" value="TreeGrafter"/>
</dbReference>
<dbReference type="GO" id="GO:0005886">
    <property type="term" value="C:plasma membrane"/>
    <property type="evidence" value="ECO:0007669"/>
    <property type="project" value="TreeGrafter"/>
</dbReference>
<feature type="transmembrane region" description="Helical" evidence="8">
    <location>
        <begin position="213"/>
        <end position="234"/>
    </location>
</feature>
<feature type="transmembrane region" description="Helical" evidence="8">
    <location>
        <begin position="164"/>
        <end position="185"/>
    </location>
</feature>
<organism evidence="9 10">
    <name type="scientific">Lactobacillus hamsteri DSM 5661 = JCM 6256</name>
    <dbReference type="NCBI Taxonomy" id="1423754"/>
    <lineage>
        <taxon>Bacteria</taxon>
        <taxon>Bacillati</taxon>
        <taxon>Bacillota</taxon>
        <taxon>Bacilli</taxon>
        <taxon>Lactobacillales</taxon>
        <taxon>Lactobacillaceae</taxon>
        <taxon>Lactobacillus</taxon>
    </lineage>
</organism>
<accession>A0A0R1YES1</accession>
<dbReference type="SUPFAM" id="SSF81338">
    <property type="entry name" value="Aquaporin-like"/>
    <property type="match status" value="1"/>
</dbReference>
<keyword evidence="4 7" id="KW-0812">Transmembrane</keyword>
<dbReference type="PRINTS" id="PR00783">
    <property type="entry name" value="MINTRINSICP"/>
</dbReference>
<evidence type="ECO:0000313" key="9">
    <source>
        <dbReference type="EMBL" id="KRM40810.1"/>
    </source>
</evidence>
<comment type="similarity">
    <text evidence="2 7">Belongs to the MIP/aquaporin (TC 1.A.8) family.</text>
</comment>
<evidence type="ECO:0000256" key="1">
    <source>
        <dbReference type="ARBA" id="ARBA00004141"/>
    </source>
</evidence>
<dbReference type="InterPro" id="IPR023271">
    <property type="entry name" value="Aquaporin-like"/>
</dbReference>
<keyword evidence="3 7" id="KW-0813">Transport</keyword>
<keyword evidence="10" id="KW-1185">Reference proteome</keyword>
<dbReference type="RefSeq" id="WP_025080257.1">
    <property type="nucleotide sequence ID" value="NZ_AZGI01000006.1"/>
</dbReference>
<dbReference type="PATRIC" id="fig|1423754.3.peg.5"/>
<dbReference type="NCBIfam" id="TIGR00861">
    <property type="entry name" value="MIP"/>
    <property type="match status" value="1"/>
</dbReference>
<feature type="transmembrane region" description="Helical" evidence="8">
    <location>
        <begin position="87"/>
        <end position="105"/>
    </location>
</feature>
<dbReference type="InterPro" id="IPR022357">
    <property type="entry name" value="MIP_CS"/>
</dbReference>
<dbReference type="PROSITE" id="PS00221">
    <property type="entry name" value="MIP"/>
    <property type="match status" value="1"/>
</dbReference>
<dbReference type="PANTHER" id="PTHR43829:SF9">
    <property type="entry name" value="AQUAPORIN-9"/>
    <property type="match status" value="1"/>
</dbReference>
<feature type="transmembrane region" description="Helical" evidence="8">
    <location>
        <begin position="37"/>
        <end position="56"/>
    </location>
</feature>
<keyword evidence="5 8" id="KW-1133">Transmembrane helix</keyword>
<sequence length="235" mass="24953">MSGFIGEFFGTMVLIVLGTGCGAAINLKKSYAKGSNWLYVTIAWGMAVTFGVYVAASLGSEGHLNPAVTLGFAFFGYFPWSEVGPYLLGQFLGAFIGAALVAIQFHPHFKETKTPEEGNSVGIFATGPAIKNNLFNFLSETIATFIFVFALLNLGDFDKGLKPIAVGLLIMVIGQALGGTTGFALNPARDWSPRLAYTVLPIPNKSDANWGYAWVPMVGPIVGGILAAGLQYLIK</sequence>
<dbReference type="Gene3D" id="1.20.1080.10">
    <property type="entry name" value="Glycerol uptake facilitator protein"/>
    <property type="match status" value="1"/>
</dbReference>
<dbReference type="PANTHER" id="PTHR43829">
    <property type="entry name" value="AQUAPORIN OR AQUAGLYCEROPORIN RELATED"/>
    <property type="match status" value="1"/>
</dbReference>
<keyword evidence="6 8" id="KW-0472">Membrane</keyword>
<evidence type="ECO:0000256" key="2">
    <source>
        <dbReference type="ARBA" id="ARBA00006175"/>
    </source>
</evidence>
<feature type="transmembrane region" description="Helical" evidence="8">
    <location>
        <begin position="6"/>
        <end position="25"/>
    </location>
</feature>
<protein>
    <submittedName>
        <fullName evidence="9">Glycerol uptake facilitator protein</fullName>
    </submittedName>
</protein>
<dbReference type="AlphaFoldDB" id="A0A0R1YES1"/>
<evidence type="ECO:0000256" key="7">
    <source>
        <dbReference type="RuleBase" id="RU000477"/>
    </source>
</evidence>
<comment type="caution">
    <text evidence="9">The sequence shown here is derived from an EMBL/GenBank/DDBJ whole genome shotgun (WGS) entry which is preliminary data.</text>
</comment>
<evidence type="ECO:0000313" key="10">
    <source>
        <dbReference type="Proteomes" id="UP000051223"/>
    </source>
</evidence>
<dbReference type="STRING" id="1423754.FC39_GL000005"/>
<evidence type="ECO:0000256" key="3">
    <source>
        <dbReference type="ARBA" id="ARBA00022448"/>
    </source>
</evidence>
<evidence type="ECO:0000256" key="8">
    <source>
        <dbReference type="SAM" id="Phobius"/>
    </source>
</evidence>
<evidence type="ECO:0000256" key="6">
    <source>
        <dbReference type="ARBA" id="ARBA00023136"/>
    </source>
</evidence>
<dbReference type="OrthoDB" id="9807293at2"/>
<feature type="transmembrane region" description="Helical" evidence="8">
    <location>
        <begin position="134"/>
        <end position="152"/>
    </location>
</feature>
<evidence type="ECO:0000256" key="5">
    <source>
        <dbReference type="ARBA" id="ARBA00022989"/>
    </source>
</evidence>
<reference evidence="9 10" key="1">
    <citation type="journal article" date="2015" name="Genome Announc.">
        <title>Expanding the biotechnology potential of lactobacilli through comparative genomics of 213 strains and associated genera.</title>
        <authorList>
            <person name="Sun Z."/>
            <person name="Harris H.M."/>
            <person name="McCann A."/>
            <person name="Guo C."/>
            <person name="Argimon S."/>
            <person name="Zhang W."/>
            <person name="Yang X."/>
            <person name="Jeffery I.B."/>
            <person name="Cooney J.C."/>
            <person name="Kagawa T.F."/>
            <person name="Liu W."/>
            <person name="Song Y."/>
            <person name="Salvetti E."/>
            <person name="Wrobel A."/>
            <person name="Rasinkangas P."/>
            <person name="Parkhill J."/>
            <person name="Rea M.C."/>
            <person name="O'Sullivan O."/>
            <person name="Ritari J."/>
            <person name="Douillard F.P."/>
            <person name="Paul Ross R."/>
            <person name="Yang R."/>
            <person name="Briner A.E."/>
            <person name="Felis G.E."/>
            <person name="de Vos W.M."/>
            <person name="Barrangou R."/>
            <person name="Klaenhammer T.R."/>
            <person name="Caufield P.W."/>
            <person name="Cui Y."/>
            <person name="Zhang H."/>
            <person name="O'Toole P.W."/>
        </authorList>
    </citation>
    <scope>NUCLEOTIDE SEQUENCE [LARGE SCALE GENOMIC DNA]</scope>
    <source>
        <strain evidence="9 10">DSM 5661</strain>
    </source>
</reference>
<comment type="subcellular location">
    <subcellularLocation>
        <location evidence="1">Membrane</location>
        <topology evidence="1">Multi-pass membrane protein</topology>
    </subcellularLocation>
</comment>
<dbReference type="InterPro" id="IPR050363">
    <property type="entry name" value="MIP/Aquaporin"/>
</dbReference>
<name>A0A0R1YES1_9LACO</name>
<dbReference type="Pfam" id="PF00230">
    <property type="entry name" value="MIP"/>
    <property type="match status" value="1"/>
</dbReference>
<gene>
    <name evidence="9" type="ORF">FC39_GL000005</name>
</gene>
<dbReference type="InterPro" id="IPR000425">
    <property type="entry name" value="MIP"/>
</dbReference>